<reference evidence="2 3" key="2">
    <citation type="journal article" date="2016" name="Genome Announc.">
        <title>Draft Genome Sequence of the N2-Fixing Cyanobacterium Nostoc piscinale CENA21, Isolated from the Brazilian Amazon Floodplain.</title>
        <authorList>
            <person name="Leao T."/>
            <person name="Guimaraes P.I."/>
            <person name="de Melo A.G."/>
            <person name="Ramos R.T."/>
            <person name="Leao P.N."/>
            <person name="Silva A."/>
            <person name="Fiore M.F."/>
            <person name="Schneider M.P."/>
        </authorList>
    </citation>
    <scope>NUCLEOTIDE SEQUENCE [LARGE SCALE GENOMIC DNA]</scope>
    <source>
        <strain evidence="2 3">CENA21</strain>
    </source>
</reference>
<accession>A0A0M4TTG2</accession>
<gene>
    <name evidence="2" type="ORF">ACX27_01375</name>
</gene>
<evidence type="ECO:0008006" key="4">
    <source>
        <dbReference type="Google" id="ProtNLM"/>
    </source>
</evidence>
<evidence type="ECO:0000256" key="1">
    <source>
        <dbReference type="SAM" id="SignalP"/>
    </source>
</evidence>
<dbReference type="EMBL" id="CP012036">
    <property type="protein sequence ID" value="ALF51801.1"/>
    <property type="molecule type" value="Genomic_DNA"/>
</dbReference>
<feature type="signal peptide" evidence="1">
    <location>
        <begin position="1"/>
        <end position="29"/>
    </location>
</feature>
<name>A0A0M4TTG2_9NOSO</name>
<feature type="chain" id="PRO_5005802261" description="Lipoprotein" evidence="1">
    <location>
        <begin position="30"/>
        <end position="214"/>
    </location>
</feature>
<keyword evidence="3" id="KW-1185">Reference proteome</keyword>
<dbReference type="KEGG" id="npz:ACX27_01375"/>
<evidence type="ECO:0000313" key="2">
    <source>
        <dbReference type="EMBL" id="ALF51801.1"/>
    </source>
</evidence>
<dbReference type="Proteomes" id="UP000062645">
    <property type="component" value="Chromosome"/>
</dbReference>
<dbReference type="PATRIC" id="fig|224013.5.peg.331"/>
<organism evidence="2 3">
    <name type="scientific">Nostoc piscinale CENA21</name>
    <dbReference type="NCBI Taxonomy" id="224013"/>
    <lineage>
        <taxon>Bacteria</taxon>
        <taxon>Bacillati</taxon>
        <taxon>Cyanobacteriota</taxon>
        <taxon>Cyanophyceae</taxon>
        <taxon>Nostocales</taxon>
        <taxon>Nostocaceae</taxon>
        <taxon>Nostoc</taxon>
    </lineage>
</organism>
<sequence>MISLQFAHKFSLSLLVCTTLLTTCQVSQASQVSTPQTSGVKESKIIGGAIDCDNNGRQNDSRIDDDGDGIPDRCVIDHSATAKQEIHQDTPKQLFEKLMQSLTDMTEGCDETTKVKAGVVYRICTINNEPVTASEALLEVGDGVGFWFKNKKVVAIQYFHSGETLFFDDEQLIAKFFHNEELQSEFADEERREAENLAQSGYQTIFQVFTDKSP</sequence>
<proteinExistence type="predicted"/>
<dbReference type="AlphaFoldDB" id="A0A0M4TTG2"/>
<dbReference type="OrthoDB" id="511967at2"/>
<evidence type="ECO:0000313" key="3">
    <source>
        <dbReference type="Proteomes" id="UP000062645"/>
    </source>
</evidence>
<dbReference type="RefSeq" id="WP_062287411.1">
    <property type="nucleotide sequence ID" value="NZ_CP012036.1"/>
</dbReference>
<protein>
    <recommendedName>
        <fullName evidence="4">Lipoprotein</fullName>
    </recommendedName>
</protein>
<reference evidence="3" key="1">
    <citation type="submission" date="2015-07" db="EMBL/GenBank/DDBJ databases">
        <title>Genome Of Nitrogen-Fixing Cyanobacterium Nostoc piscinale CENA21 From Solimoes/Amazon River Floodplain Sediments And Comparative Genomics To Uncover Biosynthetic Natural Products Potential.</title>
        <authorList>
            <person name="Leao T.F."/>
            <person name="Leao P.N."/>
            <person name="Guimaraes P.I."/>
            <person name="de Melo A.G.C."/>
            <person name="Ramos R.T.J."/>
            <person name="Silva A."/>
            <person name="Fiore M.F."/>
            <person name="Schneider M.P.C."/>
        </authorList>
    </citation>
    <scope>NUCLEOTIDE SEQUENCE [LARGE SCALE GENOMIC DNA]</scope>
    <source>
        <strain evidence="3">CENA21</strain>
    </source>
</reference>
<keyword evidence="1" id="KW-0732">Signal</keyword>